<name>A0A0R0G9B3_SOYBN</name>
<sequence>MPKIRSYISYFTFFFLLFPSFSSPPSLPIYCHGRRTQQIYRHTYQQITTTSPLLLTYLLAGTHRRNALNLEYGER</sequence>
<reference evidence="2" key="3">
    <citation type="submission" date="2018-07" db="EMBL/GenBank/DDBJ databases">
        <title>WGS assembly of Glycine max.</title>
        <authorList>
            <person name="Schmutz J."/>
            <person name="Cannon S."/>
            <person name="Schlueter J."/>
            <person name="Ma J."/>
            <person name="Mitros T."/>
            <person name="Nelson W."/>
            <person name="Hyten D."/>
            <person name="Song Q."/>
            <person name="Thelen J."/>
            <person name="Cheng J."/>
            <person name="Xu D."/>
            <person name="Hellsten U."/>
            <person name="May G."/>
            <person name="Yu Y."/>
            <person name="Sakurai T."/>
            <person name="Umezawa T."/>
            <person name="Bhattacharyya M."/>
            <person name="Sandhu D."/>
            <person name="Valliyodan B."/>
            <person name="Lindquist E."/>
            <person name="Peto M."/>
            <person name="Grant D."/>
            <person name="Shu S."/>
            <person name="Goodstein D."/>
            <person name="Barry K."/>
            <person name="Futrell-Griggs M."/>
            <person name="Abernathy B."/>
            <person name="Du J."/>
            <person name="Tian Z."/>
            <person name="Zhu L."/>
            <person name="Gill N."/>
            <person name="Joshi T."/>
            <person name="Libault M."/>
            <person name="Sethuraman A."/>
            <person name="Zhang X."/>
            <person name="Shinozaki K."/>
            <person name="Nguyen H."/>
            <person name="Wing R."/>
            <person name="Cregan P."/>
            <person name="Specht J."/>
            <person name="Grimwood J."/>
            <person name="Rokhsar D."/>
            <person name="Stacey G."/>
            <person name="Shoemaker R."/>
            <person name="Jackson S."/>
        </authorList>
    </citation>
    <scope>NUCLEOTIDE SEQUENCE</scope>
    <source>
        <tissue evidence="2">Callus</tissue>
    </source>
</reference>
<reference evidence="2 3" key="1">
    <citation type="journal article" date="2010" name="Nature">
        <title>Genome sequence of the palaeopolyploid soybean.</title>
        <authorList>
            <person name="Schmutz J."/>
            <person name="Cannon S.B."/>
            <person name="Schlueter J."/>
            <person name="Ma J."/>
            <person name="Mitros T."/>
            <person name="Nelson W."/>
            <person name="Hyten D.L."/>
            <person name="Song Q."/>
            <person name="Thelen J.J."/>
            <person name="Cheng J."/>
            <person name="Xu D."/>
            <person name="Hellsten U."/>
            <person name="May G.D."/>
            <person name="Yu Y."/>
            <person name="Sakurai T."/>
            <person name="Umezawa T."/>
            <person name="Bhattacharyya M.K."/>
            <person name="Sandhu D."/>
            <person name="Valliyodan B."/>
            <person name="Lindquist E."/>
            <person name="Peto M."/>
            <person name="Grant D."/>
            <person name="Shu S."/>
            <person name="Goodstein D."/>
            <person name="Barry K."/>
            <person name="Futrell-Griggs M."/>
            <person name="Abernathy B."/>
            <person name="Du J."/>
            <person name="Tian Z."/>
            <person name="Zhu L."/>
            <person name="Gill N."/>
            <person name="Joshi T."/>
            <person name="Libault M."/>
            <person name="Sethuraman A."/>
            <person name="Zhang X.-C."/>
            <person name="Shinozaki K."/>
            <person name="Nguyen H.T."/>
            <person name="Wing R.A."/>
            <person name="Cregan P."/>
            <person name="Specht J."/>
            <person name="Grimwood J."/>
            <person name="Rokhsar D."/>
            <person name="Stacey G."/>
            <person name="Shoemaker R.C."/>
            <person name="Jackson S.A."/>
        </authorList>
    </citation>
    <scope>NUCLEOTIDE SEQUENCE</scope>
    <source>
        <strain evidence="3">cv. Williams 82</strain>
        <tissue evidence="2">Callus</tissue>
    </source>
</reference>
<evidence type="ECO:0000256" key="1">
    <source>
        <dbReference type="SAM" id="SignalP"/>
    </source>
</evidence>
<evidence type="ECO:0008006" key="5">
    <source>
        <dbReference type="Google" id="ProtNLM"/>
    </source>
</evidence>
<evidence type="ECO:0000313" key="3">
    <source>
        <dbReference type="EnsemblPlants" id="KRH11945"/>
    </source>
</evidence>
<accession>A0A0R0G9B3</accession>
<keyword evidence="4" id="KW-1185">Reference proteome</keyword>
<reference evidence="3" key="2">
    <citation type="submission" date="2018-02" db="UniProtKB">
        <authorList>
            <consortium name="EnsemblPlants"/>
        </authorList>
    </citation>
    <scope>IDENTIFICATION</scope>
    <source>
        <strain evidence="3">Williams 82</strain>
    </source>
</reference>
<dbReference type="Gramene" id="KRH11945">
    <property type="protein sequence ID" value="KRH11945"/>
    <property type="gene ID" value="GLYMA_15G140400"/>
</dbReference>
<protein>
    <recommendedName>
        <fullName evidence="5">Secreted protein</fullName>
    </recommendedName>
</protein>
<feature type="signal peptide" evidence="1">
    <location>
        <begin position="1"/>
        <end position="22"/>
    </location>
</feature>
<dbReference type="AlphaFoldDB" id="A0A0R0G9B3"/>
<dbReference type="EMBL" id="CM000848">
    <property type="protein sequence ID" value="KRH11945.1"/>
    <property type="molecule type" value="Genomic_DNA"/>
</dbReference>
<dbReference type="Proteomes" id="UP000008827">
    <property type="component" value="Chromosome 15"/>
</dbReference>
<keyword evidence="1" id="KW-0732">Signal</keyword>
<dbReference type="EnsemblPlants" id="KRH11945">
    <property type="protein sequence ID" value="KRH11945"/>
    <property type="gene ID" value="GLYMA_15G140400"/>
</dbReference>
<evidence type="ECO:0000313" key="2">
    <source>
        <dbReference type="EMBL" id="KRH11945.1"/>
    </source>
</evidence>
<proteinExistence type="predicted"/>
<dbReference type="InParanoid" id="A0A0R0G9B3"/>
<evidence type="ECO:0000313" key="4">
    <source>
        <dbReference type="Proteomes" id="UP000008827"/>
    </source>
</evidence>
<gene>
    <name evidence="2" type="ORF">GLYMA_15G140400</name>
</gene>
<feature type="chain" id="PRO_5014521268" description="Secreted protein" evidence="1">
    <location>
        <begin position="23"/>
        <end position="75"/>
    </location>
</feature>
<organism evidence="2">
    <name type="scientific">Glycine max</name>
    <name type="common">Soybean</name>
    <name type="synonym">Glycine hispida</name>
    <dbReference type="NCBI Taxonomy" id="3847"/>
    <lineage>
        <taxon>Eukaryota</taxon>
        <taxon>Viridiplantae</taxon>
        <taxon>Streptophyta</taxon>
        <taxon>Embryophyta</taxon>
        <taxon>Tracheophyta</taxon>
        <taxon>Spermatophyta</taxon>
        <taxon>Magnoliopsida</taxon>
        <taxon>eudicotyledons</taxon>
        <taxon>Gunneridae</taxon>
        <taxon>Pentapetalae</taxon>
        <taxon>rosids</taxon>
        <taxon>fabids</taxon>
        <taxon>Fabales</taxon>
        <taxon>Fabaceae</taxon>
        <taxon>Papilionoideae</taxon>
        <taxon>50 kb inversion clade</taxon>
        <taxon>NPAAA clade</taxon>
        <taxon>indigoferoid/millettioid clade</taxon>
        <taxon>Phaseoleae</taxon>
        <taxon>Glycine</taxon>
        <taxon>Glycine subgen. Soja</taxon>
    </lineage>
</organism>